<dbReference type="RefSeq" id="WP_338102488.1">
    <property type="nucleotide sequence ID" value="NZ_CP131060.1"/>
</dbReference>
<dbReference type="GeneID" id="89230825"/>
<evidence type="ECO:0000313" key="4">
    <source>
        <dbReference type="Proteomes" id="UP001303587"/>
    </source>
</evidence>
<accession>A0AA96V3Z4</accession>
<dbReference type="InterPro" id="IPR009425">
    <property type="entry name" value="DSRM_SSAP"/>
</dbReference>
<feature type="compositionally biased region" description="Basic and acidic residues" evidence="1">
    <location>
        <begin position="175"/>
        <end position="193"/>
    </location>
</feature>
<organism evidence="3 4">
    <name type="scientific">Methanolapillus millepedarum</name>
    <dbReference type="NCBI Taxonomy" id="3028296"/>
    <lineage>
        <taxon>Archaea</taxon>
        <taxon>Methanobacteriati</taxon>
        <taxon>Methanobacteriota</taxon>
        <taxon>Stenosarchaea group</taxon>
        <taxon>Methanomicrobia</taxon>
        <taxon>Methanosarcinales</taxon>
        <taxon>Methanosarcinaceae</taxon>
        <taxon>Methanolapillus</taxon>
    </lineage>
</organism>
<gene>
    <name evidence="3" type="ORF">MsAc7_17300</name>
</gene>
<dbReference type="Pfam" id="PF06378">
    <property type="entry name" value="SSAP_Sak"/>
    <property type="match status" value="1"/>
</dbReference>
<proteinExistence type="predicted"/>
<reference evidence="3 4" key="1">
    <citation type="submission" date="2023-07" db="EMBL/GenBank/DDBJ databases">
        <title>Closed genoem sequence of Methanosarcinaceae archaeon Ac7.</title>
        <authorList>
            <person name="Poehlein A."/>
            <person name="Protasov E."/>
            <person name="Platt K."/>
            <person name="Reeh H."/>
            <person name="Daniel R."/>
            <person name="Brune A."/>
        </authorList>
    </citation>
    <scope>NUCLEOTIDE SEQUENCE [LARGE SCALE GENOMIC DNA]</scope>
    <source>
        <strain evidence="3 4">Ac7</strain>
    </source>
</reference>
<protein>
    <recommendedName>
        <fullName evidence="2">SSAP RNA binding domain-containing protein</fullName>
    </recommendedName>
</protein>
<dbReference type="Proteomes" id="UP001303587">
    <property type="component" value="Chromosome"/>
</dbReference>
<dbReference type="EMBL" id="CP131060">
    <property type="protein sequence ID" value="WNY26157.1"/>
    <property type="molecule type" value="Genomic_DNA"/>
</dbReference>
<keyword evidence="4" id="KW-1185">Reference proteome</keyword>
<sequence length="199" mass="22546">MINEENCKNAENYFTRLYSIGVSDKIEKKTIENEKKGTKRTLSYLSWSFAWGELKKLHPEAKYKVYETENSVPYFTDGRFGWVKVSVSIRPTPDAEFLKHKEILPIMDYSHQPIPADKITSSDFNTAIQRALTKAIARHGLGLSVYEGEDMPGGQKQSVQAPKAAPKTTAESPEIAERNRRIEEKRVKHEGKAQTEGVA</sequence>
<name>A0AA96V3Z4_9EURY</name>
<dbReference type="AlphaFoldDB" id="A0AA96V3Z4"/>
<evidence type="ECO:0000259" key="2">
    <source>
        <dbReference type="Pfam" id="PF06378"/>
    </source>
</evidence>
<evidence type="ECO:0000256" key="1">
    <source>
        <dbReference type="SAM" id="MobiDB-lite"/>
    </source>
</evidence>
<feature type="region of interest" description="Disordered" evidence="1">
    <location>
        <begin position="147"/>
        <end position="199"/>
    </location>
</feature>
<evidence type="ECO:0000313" key="3">
    <source>
        <dbReference type="EMBL" id="WNY26157.1"/>
    </source>
</evidence>
<feature type="domain" description="SSAP RNA binding" evidence="2">
    <location>
        <begin position="13"/>
        <end position="168"/>
    </location>
</feature>